<feature type="region of interest" description="Disordered" evidence="4">
    <location>
        <begin position="552"/>
        <end position="611"/>
    </location>
</feature>
<dbReference type="GO" id="GO:0004674">
    <property type="term" value="F:protein serine/threonine kinase activity"/>
    <property type="evidence" value="ECO:0007669"/>
    <property type="project" value="UniProtKB-EC"/>
</dbReference>
<sequence length="795" mass="94149">MIKLKYDAYYGSRVLYYPESRFYNDDTMGRYWSPKFAFSRLPRYWPIYMMDLWPTEHHMRQIRKNIYLDYPYPIRAVDYSYYPTTHRYYRPLTLYYDYYWPISSLNRYSSYWPYYPYYRYLYYKYTLPSDRYYHLKGNMTYPRDPYRIRWTEYRIVCTPPLWRHRVYKPLSLYYDYYYPIRSLFSTSSYWPRYVPISTFHNQINEGQGWRLQKIFDDETRLIRAQTASLLRRIHDPVPRVKYTWPTPYIDNGLPARLTNDYYIHKMLTSSPINPNVSYTTYYTEPIRRYIGPGHLSCTTYAGGMPYSRRSHLFLYEDPMRNDIQLLSFYINKFKQEKAMSGGAPAIEQSKVPLSPARPSRKFTANKQQDEDSAKEMQKMREARAARMDFLEQQAKQERHLDISAETTASPKKQRKEQEQTAMEEQEKKREEERRREKERKREEEKRMAEERAAEEEARKKAQAKKEEAERKAEQARQEELAAKAAAERAAELERQAELLRQEELAKQEELKAEEERKQLARLEELAKQAEEEREAELARQAEELAEIARQEAQLAEQAKREADEAELRRQEEELAELERQEAELAELERKEKELAEQASREAEAAKQEAELAEIAKQEAELAELERQQAELDALEAEAKALEADFGPEKAQEDNVDEKEAELARQQAEMEEIAKQEAELAELERQQAELDALEAEAKALEADFGEPTAEERPAADEMAQSEAATEDDDDEDARKQREMDELIQQKFELAELERQQAELDALEAEAKAMAEPHNNSDDFDEPAIAEDTPLGSEAEE</sequence>
<keyword evidence="6" id="KW-1185">Reference proteome</keyword>
<feature type="region of interest" description="Disordered" evidence="4">
    <location>
        <begin position="633"/>
        <end position="741"/>
    </location>
</feature>
<feature type="region of interest" description="Disordered" evidence="4">
    <location>
        <begin position="341"/>
        <end position="381"/>
    </location>
</feature>
<feature type="region of interest" description="Disordered" evidence="4">
    <location>
        <begin position="758"/>
        <end position="795"/>
    </location>
</feature>
<feature type="compositionally biased region" description="Basic and acidic residues" evidence="4">
    <location>
        <begin position="671"/>
        <end position="687"/>
    </location>
</feature>
<evidence type="ECO:0000313" key="5">
    <source>
        <dbReference type="EMBL" id="VEN39620.1"/>
    </source>
</evidence>
<dbReference type="InterPro" id="IPR050839">
    <property type="entry name" value="Rho-assoc_Ser/Thr_Kinase"/>
</dbReference>
<organism evidence="5 6">
    <name type="scientific">Callosobruchus maculatus</name>
    <name type="common">Southern cowpea weevil</name>
    <name type="synonym">Pulse bruchid</name>
    <dbReference type="NCBI Taxonomy" id="64391"/>
    <lineage>
        <taxon>Eukaryota</taxon>
        <taxon>Metazoa</taxon>
        <taxon>Ecdysozoa</taxon>
        <taxon>Arthropoda</taxon>
        <taxon>Hexapoda</taxon>
        <taxon>Insecta</taxon>
        <taxon>Pterygota</taxon>
        <taxon>Neoptera</taxon>
        <taxon>Endopterygota</taxon>
        <taxon>Coleoptera</taxon>
        <taxon>Polyphaga</taxon>
        <taxon>Cucujiformia</taxon>
        <taxon>Chrysomeloidea</taxon>
        <taxon>Chrysomelidae</taxon>
        <taxon>Bruchinae</taxon>
        <taxon>Bruchini</taxon>
        <taxon>Callosobruchus</taxon>
    </lineage>
</organism>
<comment type="catalytic activity">
    <reaction evidence="2">
        <text>L-threonyl-[protein] + ATP = O-phospho-L-threonyl-[protein] + ADP + H(+)</text>
        <dbReference type="Rhea" id="RHEA:46608"/>
        <dbReference type="Rhea" id="RHEA-COMP:11060"/>
        <dbReference type="Rhea" id="RHEA-COMP:11605"/>
        <dbReference type="ChEBI" id="CHEBI:15378"/>
        <dbReference type="ChEBI" id="CHEBI:30013"/>
        <dbReference type="ChEBI" id="CHEBI:30616"/>
        <dbReference type="ChEBI" id="CHEBI:61977"/>
        <dbReference type="ChEBI" id="CHEBI:456216"/>
        <dbReference type="EC" id="2.7.11.1"/>
    </reaction>
</comment>
<feature type="compositionally biased region" description="Basic and acidic residues" evidence="4">
    <location>
        <begin position="636"/>
        <end position="652"/>
    </location>
</feature>
<evidence type="ECO:0000256" key="4">
    <source>
        <dbReference type="SAM" id="MobiDB-lite"/>
    </source>
</evidence>
<feature type="compositionally biased region" description="Basic and acidic residues" evidence="4">
    <location>
        <begin position="557"/>
        <end position="611"/>
    </location>
</feature>
<evidence type="ECO:0000256" key="1">
    <source>
        <dbReference type="ARBA" id="ARBA00022553"/>
    </source>
</evidence>
<evidence type="ECO:0000313" key="6">
    <source>
        <dbReference type="Proteomes" id="UP000410492"/>
    </source>
</evidence>
<feature type="compositionally biased region" description="Basic and acidic residues" evidence="4">
    <location>
        <begin position="424"/>
        <end position="491"/>
    </location>
</feature>
<evidence type="ECO:0000256" key="2">
    <source>
        <dbReference type="ARBA" id="ARBA00047899"/>
    </source>
</evidence>
<name>A0A653BVY2_CALMS</name>
<dbReference type="PANTHER" id="PTHR22988">
    <property type="entry name" value="MYOTONIC DYSTROPHY S/T KINASE-RELATED"/>
    <property type="match status" value="1"/>
</dbReference>
<dbReference type="OrthoDB" id="8194914at2759"/>
<dbReference type="Proteomes" id="UP000410492">
    <property type="component" value="Unassembled WGS sequence"/>
</dbReference>
<gene>
    <name evidence="5" type="ORF">CALMAC_LOCUS4090</name>
</gene>
<dbReference type="EMBL" id="CAACVG010005831">
    <property type="protein sequence ID" value="VEN39620.1"/>
    <property type="molecule type" value="Genomic_DNA"/>
</dbReference>
<feature type="compositionally biased region" description="Basic and acidic residues" evidence="4">
    <location>
        <begin position="367"/>
        <end position="381"/>
    </location>
</feature>
<reference evidence="5 6" key="1">
    <citation type="submission" date="2019-01" db="EMBL/GenBank/DDBJ databases">
        <authorList>
            <person name="Sayadi A."/>
        </authorList>
    </citation>
    <scope>NUCLEOTIDE SEQUENCE [LARGE SCALE GENOMIC DNA]</scope>
</reference>
<evidence type="ECO:0000256" key="3">
    <source>
        <dbReference type="ARBA" id="ARBA00048679"/>
    </source>
</evidence>
<keyword evidence="1" id="KW-0597">Phosphoprotein</keyword>
<dbReference type="GO" id="GO:0005856">
    <property type="term" value="C:cytoskeleton"/>
    <property type="evidence" value="ECO:0007669"/>
    <property type="project" value="TreeGrafter"/>
</dbReference>
<feature type="region of interest" description="Disordered" evidence="4">
    <location>
        <begin position="394"/>
        <end position="491"/>
    </location>
</feature>
<proteinExistence type="predicted"/>
<protein>
    <submittedName>
        <fullName evidence="5">Uncharacterized protein</fullName>
    </submittedName>
</protein>
<feature type="compositionally biased region" description="Basic and acidic residues" evidence="4">
    <location>
        <begin position="763"/>
        <end position="775"/>
    </location>
</feature>
<dbReference type="AlphaFoldDB" id="A0A653BVY2"/>
<dbReference type="GO" id="GO:0031032">
    <property type="term" value="P:actomyosin structure organization"/>
    <property type="evidence" value="ECO:0007669"/>
    <property type="project" value="TreeGrafter"/>
</dbReference>
<comment type="catalytic activity">
    <reaction evidence="3">
        <text>L-seryl-[protein] + ATP = O-phospho-L-seryl-[protein] + ADP + H(+)</text>
        <dbReference type="Rhea" id="RHEA:17989"/>
        <dbReference type="Rhea" id="RHEA-COMP:9863"/>
        <dbReference type="Rhea" id="RHEA-COMP:11604"/>
        <dbReference type="ChEBI" id="CHEBI:15378"/>
        <dbReference type="ChEBI" id="CHEBI:29999"/>
        <dbReference type="ChEBI" id="CHEBI:30616"/>
        <dbReference type="ChEBI" id="CHEBI:83421"/>
        <dbReference type="ChEBI" id="CHEBI:456216"/>
        <dbReference type="EC" id="2.7.11.1"/>
    </reaction>
</comment>
<dbReference type="PANTHER" id="PTHR22988:SF71">
    <property type="entry name" value="CITRON RHO-INTERACTING KINASE"/>
    <property type="match status" value="1"/>
</dbReference>
<dbReference type="GO" id="GO:0005737">
    <property type="term" value="C:cytoplasm"/>
    <property type="evidence" value="ECO:0007669"/>
    <property type="project" value="TreeGrafter"/>
</dbReference>
<accession>A0A653BVY2</accession>